<dbReference type="RefSeq" id="WP_354696644.1">
    <property type="nucleotide sequence ID" value="NZ_JAZHOG010000013.1"/>
</dbReference>
<dbReference type="Proteomes" id="UP001359886">
    <property type="component" value="Unassembled WGS sequence"/>
</dbReference>
<name>A0AAW9RP54_9GAMM</name>
<dbReference type="SUPFAM" id="SSF56059">
    <property type="entry name" value="Glutathione synthetase ATP-binding domain-like"/>
    <property type="match status" value="2"/>
</dbReference>
<dbReference type="PROSITE" id="PS50975">
    <property type="entry name" value="ATP_GRASP"/>
    <property type="match status" value="2"/>
</dbReference>
<evidence type="ECO:0000313" key="7">
    <source>
        <dbReference type="Proteomes" id="UP001359886"/>
    </source>
</evidence>
<comment type="caution">
    <text evidence="6">The sequence shown here is derived from an EMBL/GenBank/DDBJ whole genome shotgun (WGS) entry which is preliminary data.</text>
</comment>
<dbReference type="Pfam" id="PF13535">
    <property type="entry name" value="ATP-grasp_4"/>
    <property type="match status" value="1"/>
</dbReference>
<dbReference type="PANTHER" id="PTHR43585">
    <property type="entry name" value="FUMIPYRROLE BIOSYNTHESIS PROTEIN C"/>
    <property type="match status" value="1"/>
</dbReference>
<dbReference type="InterPro" id="IPR011095">
    <property type="entry name" value="Dala_Dala_lig_C"/>
</dbReference>
<evidence type="ECO:0000259" key="5">
    <source>
        <dbReference type="PROSITE" id="PS50975"/>
    </source>
</evidence>
<dbReference type="GO" id="GO:0005524">
    <property type="term" value="F:ATP binding"/>
    <property type="evidence" value="ECO:0007669"/>
    <property type="project" value="UniProtKB-UniRule"/>
</dbReference>
<evidence type="ECO:0000256" key="1">
    <source>
        <dbReference type="ARBA" id="ARBA00022598"/>
    </source>
</evidence>
<keyword evidence="7" id="KW-1185">Reference proteome</keyword>
<sequence length="810" mass="90274">MNSRRRNGNGNERLKGRRVLVVNTGSRKKRFTLRRLRELGCRLTILNPAVNWARPYAEHWILADTADHDASLRALAEFLEQNPDSPPEGVITFWEDDVLLASRISDTLGLAGIPYDVARIARDKHLFRAFCRDNDLPAPGHAMIEPGSDLEQAVTDLRFPLVVKPVFGSSSAYVVRVNDLDELAETVDYIHRNISADVETSLSAGTGIMAEEYIDGNEVDIDILLQNGKLKFWSMSDNDATREPFFVETGQCIPSRLAPSQQAELVDMAEEILERLGVRDGCIHFEAKYGSRGPMPIEANLRMGGDEVYDFVRTAWGVDLVESAALIALGEYVRPVQKPETPRKFVSGKYFLPPHSGVLASLTLPEDAGSGDLQFFKRVGDAVLAPPLGYEYLGWAWAVADTLGEAEERTERIMASVKMEVAKFTRGSSLGKTVRKTSLSSAHIARDAVLGAARIELIRTLPSDEQRSLHVGIASNGFADSDNPIEAELTSDANGIAETLGERGYRTSFLDFNRPFDAVRQIEEEKVDIVFNLCERINHTSLLEPHAASLFDILQIPYTGSNPFTLGLCLDKIRVKKLLSFHGIPTPRWDYLYEAEESFSEDFPLPAIVKPANSDSSIGITNDSVVDTREALLRRIDYVLQELKRPALIEEFIDGDEYDVSILGNWADSLRVLPLSRSVFTNLPEGYWHMYPYEAKFLGSEVHRRSIEVQRPPRGVPGKLTSLISEIALDAFNVVGCSDYGRAEVRVDAKGNPYVLEVNPNPSIGPTDCVPSVARLAGLDYGDFLEEILRLAIRRYKDRPPYYHLQMSTL</sequence>
<feature type="domain" description="ATP-grasp" evidence="5">
    <location>
        <begin position="128"/>
        <end position="329"/>
    </location>
</feature>
<feature type="domain" description="ATP-grasp" evidence="5">
    <location>
        <begin position="576"/>
        <end position="790"/>
    </location>
</feature>
<dbReference type="PANTHER" id="PTHR43585:SF2">
    <property type="entry name" value="ATP-GRASP ENZYME FSQD"/>
    <property type="match status" value="1"/>
</dbReference>
<reference evidence="6 7" key="1">
    <citation type="submission" date="2024-02" db="EMBL/GenBank/DDBJ databases">
        <title>A novel Wenzhouxiangellaceae bacterium, isolated from coastal sediments.</title>
        <authorList>
            <person name="Du Z.-J."/>
            <person name="Ye Y.-Q."/>
            <person name="Zhang X.-Y."/>
        </authorList>
    </citation>
    <scope>NUCLEOTIDE SEQUENCE [LARGE SCALE GENOMIC DNA]</scope>
    <source>
        <strain evidence="6 7">CH-27</strain>
    </source>
</reference>
<dbReference type="GO" id="GO:0008716">
    <property type="term" value="F:D-alanine-D-alanine ligase activity"/>
    <property type="evidence" value="ECO:0007669"/>
    <property type="project" value="InterPro"/>
</dbReference>
<gene>
    <name evidence="6" type="ORF">V3330_16975</name>
</gene>
<accession>A0AAW9RP54</accession>
<dbReference type="Pfam" id="PF07478">
    <property type="entry name" value="Dala_Dala_lig_C"/>
    <property type="match status" value="1"/>
</dbReference>
<organism evidence="6 7">
    <name type="scientific">Elongatibacter sediminis</name>
    <dbReference type="NCBI Taxonomy" id="3119006"/>
    <lineage>
        <taxon>Bacteria</taxon>
        <taxon>Pseudomonadati</taxon>
        <taxon>Pseudomonadota</taxon>
        <taxon>Gammaproteobacteria</taxon>
        <taxon>Chromatiales</taxon>
        <taxon>Wenzhouxiangellaceae</taxon>
        <taxon>Elongatibacter</taxon>
    </lineage>
</organism>
<protein>
    <submittedName>
        <fullName evidence="6">ATP-grasp domain-containing protein</fullName>
    </submittedName>
</protein>
<dbReference type="InterPro" id="IPR052032">
    <property type="entry name" value="ATP-dep_AA_Ligase"/>
</dbReference>
<dbReference type="Gene3D" id="3.40.50.20">
    <property type="match status" value="1"/>
</dbReference>
<evidence type="ECO:0000256" key="2">
    <source>
        <dbReference type="ARBA" id="ARBA00022741"/>
    </source>
</evidence>
<dbReference type="Gene3D" id="3.30.1490.20">
    <property type="entry name" value="ATP-grasp fold, A domain"/>
    <property type="match status" value="1"/>
</dbReference>
<dbReference type="Pfam" id="PF18603">
    <property type="entry name" value="LAL_C2"/>
    <property type="match status" value="1"/>
</dbReference>
<keyword evidence="1" id="KW-0436">Ligase</keyword>
<dbReference type="AlphaFoldDB" id="A0AAW9RP54"/>
<dbReference type="EMBL" id="JAZHOG010000013">
    <property type="protein sequence ID" value="MEJ8569321.1"/>
    <property type="molecule type" value="Genomic_DNA"/>
</dbReference>
<evidence type="ECO:0000313" key="6">
    <source>
        <dbReference type="EMBL" id="MEJ8569321.1"/>
    </source>
</evidence>
<evidence type="ECO:0000256" key="4">
    <source>
        <dbReference type="PROSITE-ProRule" id="PRU00409"/>
    </source>
</evidence>
<dbReference type="InterPro" id="IPR011761">
    <property type="entry name" value="ATP-grasp"/>
</dbReference>
<dbReference type="InterPro" id="IPR013815">
    <property type="entry name" value="ATP_grasp_subdomain_1"/>
</dbReference>
<dbReference type="GO" id="GO:0046872">
    <property type="term" value="F:metal ion binding"/>
    <property type="evidence" value="ECO:0007669"/>
    <property type="project" value="InterPro"/>
</dbReference>
<dbReference type="Gene3D" id="3.30.470.20">
    <property type="entry name" value="ATP-grasp fold, B domain"/>
    <property type="match status" value="2"/>
</dbReference>
<keyword evidence="3 4" id="KW-0067">ATP-binding</keyword>
<keyword evidence="2 4" id="KW-0547">Nucleotide-binding</keyword>
<dbReference type="InterPro" id="IPR040570">
    <property type="entry name" value="LAL_C2"/>
</dbReference>
<proteinExistence type="predicted"/>
<evidence type="ECO:0000256" key="3">
    <source>
        <dbReference type="ARBA" id="ARBA00022840"/>
    </source>
</evidence>